<name>A0A9P0I8C3_SPOLI</name>
<evidence type="ECO:0000313" key="2">
    <source>
        <dbReference type="Proteomes" id="UP001153321"/>
    </source>
</evidence>
<protein>
    <recommendedName>
        <fullName evidence="3">Peptidase S1 domain-containing protein</fullName>
    </recommendedName>
</protein>
<dbReference type="Gene3D" id="2.40.10.10">
    <property type="entry name" value="Trypsin-like serine proteases"/>
    <property type="match status" value="1"/>
</dbReference>
<evidence type="ECO:0008006" key="3">
    <source>
        <dbReference type="Google" id="ProtNLM"/>
    </source>
</evidence>
<proteinExistence type="predicted"/>
<accession>A0A9P0I8C3</accession>
<dbReference type="Proteomes" id="UP001153321">
    <property type="component" value="Chromosome 24"/>
</dbReference>
<evidence type="ECO:0000313" key="1">
    <source>
        <dbReference type="EMBL" id="CAH1641892.1"/>
    </source>
</evidence>
<dbReference type="InterPro" id="IPR043504">
    <property type="entry name" value="Peptidase_S1_PA_chymotrypsin"/>
</dbReference>
<gene>
    <name evidence="1" type="ORF">SPLIT_LOCUS7248</name>
</gene>
<sequence>MHLLPFLFSISSYVSQGTKLFTTSVVLVTRQVALASANEIDRLPKDHFRAEARVIIGRNCRGESPYIHIREYTYHSDFFKDKANALAMIQLETDYISFKLQPICGPPLNFENETFYAMLIGDDCRKGEVWVYKMKYVPFDQCKSYYRRTGLDFDTLWPSHTTCAQSVTGGECVWRSGALLVTKVDNRWRLLGFGVYGPGCQAPARFIDYGMYHKWVKKSFEDIGKPSISTVAENHLVMRRTFSKIQRLGACDSEEKLFEIFSDETEMEDKKAGTYRYNLTLVAGMEYSCMEIKANYIAREKDSKPRVSIRKWCLGDEQKSVCHSGTQFVEIGFFVEITFVYGFLFRLNAYGEQIKVIDSLLAHKYRNTKTHFPKRPKTRNLWALLKRVKTSNLYFRRPSYYFKVDHSFWKEGRGKKLLVEYPRPLNRNYFSTTTPKTKP</sequence>
<organism evidence="1 2">
    <name type="scientific">Spodoptera littoralis</name>
    <name type="common">Egyptian cotton leafworm</name>
    <dbReference type="NCBI Taxonomy" id="7109"/>
    <lineage>
        <taxon>Eukaryota</taxon>
        <taxon>Metazoa</taxon>
        <taxon>Ecdysozoa</taxon>
        <taxon>Arthropoda</taxon>
        <taxon>Hexapoda</taxon>
        <taxon>Insecta</taxon>
        <taxon>Pterygota</taxon>
        <taxon>Neoptera</taxon>
        <taxon>Endopterygota</taxon>
        <taxon>Lepidoptera</taxon>
        <taxon>Glossata</taxon>
        <taxon>Ditrysia</taxon>
        <taxon>Noctuoidea</taxon>
        <taxon>Noctuidae</taxon>
        <taxon>Amphipyrinae</taxon>
        <taxon>Spodoptera</taxon>
    </lineage>
</organism>
<keyword evidence="2" id="KW-1185">Reference proteome</keyword>
<dbReference type="EMBL" id="LR824555">
    <property type="protein sequence ID" value="CAH1641892.1"/>
    <property type="molecule type" value="Genomic_DNA"/>
</dbReference>
<dbReference type="InterPro" id="IPR009003">
    <property type="entry name" value="Peptidase_S1_PA"/>
</dbReference>
<reference evidence="1" key="1">
    <citation type="submission" date="2022-02" db="EMBL/GenBank/DDBJ databases">
        <authorList>
            <person name="King R."/>
        </authorList>
    </citation>
    <scope>NUCLEOTIDE SEQUENCE</scope>
</reference>
<dbReference type="AlphaFoldDB" id="A0A9P0I8C3"/>
<dbReference type="SUPFAM" id="SSF50494">
    <property type="entry name" value="Trypsin-like serine proteases"/>
    <property type="match status" value="1"/>
</dbReference>